<organism evidence="1 2">
    <name type="scientific">Hibiscus sabdariffa</name>
    <name type="common">roselle</name>
    <dbReference type="NCBI Taxonomy" id="183260"/>
    <lineage>
        <taxon>Eukaryota</taxon>
        <taxon>Viridiplantae</taxon>
        <taxon>Streptophyta</taxon>
        <taxon>Embryophyta</taxon>
        <taxon>Tracheophyta</taxon>
        <taxon>Spermatophyta</taxon>
        <taxon>Magnoliopsida</taxon>
        <taxon>eudicotyledons</taxon>
        <taxon>Gunneridae</taxon>
        <taxon>Pentapetalae</taxon>
        <taxon>rosids</taxon>
        <taxon>malvids</taxon>
        <taxon>Malvales</taxon>
        <taxon>Malvaceae</taxon>
        <taxon>Malvoideae</taxon>
        <taxon>Hibiscus</taxon>
    </lineage>
</organism>
<proteinExistence type="predicted"/>
<dbReference type="EMBL" id="JBBPBM010000074">
    <property type="protein sequence ID" value="KAK8512197.1"/>
    <property type="molecule type" value="Genomic_DNA"/>
</dbReference>
<reference evidence="1 2" key="1">
    <citation type="journal article" date="2024" name="G3 (Bethesda)">
        <title>Genome assembly of Hibiscus sabdariffa L. provides insights into metabolisms of medicinal natural products.</title>
        <authorList>
            <person name="Kim T."/>
        </authorList>
    </citation>
    <scope>NUCLEOTIDE SEQUENCE [LARGE SCALE GENOMIC DNA]</scope>
    <source>
        <strain evidence="1">TK-2024</strain>
        <tissue evidence="1">Old leaves</tissue>
    </source>
</reference>
<dbReference type="Proteomes" id="UP001472677">
    <property type="component" value="Unassembled WGS sequence"/>
</dbReference>
<protein>
    <submittedName>
        <fullName evidence="1">Uncharacterized protein</fullName>
    </submittedName>
</protein>
<comment type="caution">
    <text evidence="1">The sequence shown here is derived from an EMBL/GenBank/DDBJ whole genome shotgun (WGS) entry which is preliminary data.</text>
</comment>
<sequence length="141" mass="16105">MDQLRAKRVEYEAVASSDGSVNADKLDNQVMADVFDPERYGRVRGKGAFVTPTKYFGSSSSQYMPSQSQSVNAEMSRFKQQLTEQMDHKLVEKIAQLQAVAEAKDAEREAEYQRRYQELHDQMQNIMNMIQPKPPQNPSTP</sequence>
<accession>A0ABR2C0A9</accession>
<name>A0ABR2C0A9_9ROSI</name>
<evidence type="ECO:0000313" key="2">
    <source>
        <dbReference type="Proteomes" id="UP001472677"/>
    </source>
</evidence>
<keyword evidence="2" id="KW-1185">Reference proteome</keyword>
<evidence type="ECO:0000313" key="1">
    <source>
        <dbReference type="EMBL" id="KAK8512197.1"/>
    </source>
</evidence>
<gene>
    <name evidence="1" type="ORF">V6N12_031924</name>
</gene>